<evidence type="ECO:0000313" key="5">
    <source>
        <dbReference type="EMBL" id="SPR00720.1"/>
    </source>
</evidence>
<name>A0A3P3YLP0_PLABS</name>
<feature type="domain" description="SHSP" evidence="4">
    <location>
        <begin position="9"/>
        <end position="129"/>
    </location>
</feature>
<reference evidence="5 6" key="1">
    <citation type="submission" date="2018-03" db="EMBL/GenBank/DDBJ databases">
        <authorList>
            <person name="Fogelqvist J."/>
        </authorList>
    </citation>
    <scope>NUCLEOTIDE SEQUENCE [LARGE SCALE GENOMIC DNA]</scope>
</reference>
<sequence>MTSLFSNLLLGRSRMMAMELIEKPDAYVVKVDIPGLRKEDVNLQLVDNYLTVTRKEKEAHERGEGREVKPEAENVTVLFNERDDSEVSRTLRLPRDVDKDTVHARYDLGQLCICIKKQAESRGTVVNIE</sequence>
<keyword evidence="5" id="KW-0496">Mitochondrion</keyword>
<dbReference type="CDD" id="cd06464">
    <property type="entry name" value="ACD_sHsps-like"/>
    <property type="match status" value="1"/>
</dbReference>
<keyword evidence="1" id="KW-0346">Stress response</keyword>
<dbReference type="Gene3D" id="2.60.40.790">
    <property type="match status" value="1"/>
</dbReference>
<dbReference type="SUPFAM" id="SSF49764">
    <property type="entry name" value="HSP20-like chaperones"/>
    <property type="match status" value="1"/>
</dbReference>
<geneLocation type="mitochondrion" evidence="5"/>
<dbReference type="EMBL" id="OVEO01000015">
    <property type="protein sequence ID" value="SPR00720.1"/>
    <property type="molecule type" value="Genomic_DNA"/>
</dbReference>
<evidence type="ECO:0000313" key="6">
    <source>
        <dbReference type="Proteomes" id="UP000290189"/>
    </source>
</evidence>
<evidence type="ECO:0000259" key="4">
    <source>
        <dbReference type="PROSITE" id="PS01031"/>
    </source>
</evidence>
<evidence type="ECO:0000256" key="2">
    <source>
        <dbReference type="PROSITE-ProRule" id="PRU00285"/>
    </source>
</evidence>
<evidence type="ECO:0000256" key="3">
    <source>
        <dbReference type="RuleBase" id="RU003616"/>
    </source>
</evidence>
<evidence type="ECO:0000256" key="1">
    <source>
        <dbReference type="ARBA" id="ARBA00023016"/>
    </source>
</evidence>
<accession>A0A3P3YLP0</accession>
<dbReference type="InterPro" id="IPR008978">
    <property type="entry name" value="HSP20-like_chaperone"/>
</dbReference>
<gene>
    <name evidence="5" type="ORF">PLBR_LOCUS7935</name>
</gene>
<dbReference type="AlphaFoldDB" id="A0A3P3YLP0"/>
<dbReference type="PROSITE" id="PS01031">
    <property type="entry name" value="SHSP"/>
    <property type="match status" value="1"/>
</dbReference>
<proteinExistence type="inferred from homology"/>
<organism evidence="5 6">
    <name type="scientific">Plasmodiophora brassicae</name>
    <name type="common">Clubroot disease agent</name>
    <dbReference type="NCBI Taxonomy" id="37360"/>
    <lineage>
        <taxon>Eukaryota</taxon>
        <taxon>Sar</taxon>
        <taxon>Rhizaria</taxon>
        <taxon>Endomyxa</taxon>
        <taxon>Phytomyxea</taxon>
        <taxon>Plasmodiophorida</taxon>
        <taxon>Plasmodiophoridae</taxon>
        <taxon>Plasmodiophora</taxon>
    </lineage>
</organism>
<comment type="similarity">
    <text evidence="2 3">Belongs to the small heat shock protein (HSP20) family.</text>
</comment>
<dbReference type="Pfam" id="PF00011">
    <property type="entry name" value="HSP20"/>
    <property type="match status" value="1"/>
</dbReference>
<dbReference type="PANTHER" id="PTHR11527">
    <property type="entry name" value="HEAT-SHOCK PROTEIN 20 FAMILY MEMBER"/>
    <property type="match status" value="1"/>
</dbReference>
<protein>
    <recommendedName>
        <fullName evidence="4">SHSP domain-containing protein</fullName>
    </recommendedName>
</protein>
<dbReference type="Proteomes" id="UP000290189">
    <property type="component" value="Unassembled WGS sequence"/>
</dbReference>
<dbReference type="InterPro" id="IPR002068">
    <property type="entry name" value="A-crystallin/Hsp20_dom"/>
</dbReference>
<dbReference type="InterPro" id="IPR031107">
    <property type="entry name" value="Small_HSP"/>
</dbReference>